<dbReference type="AlphaFoldDB" id="F4H6V6"/>
<dbReference type="PANTHER" id="PTHR11839:SF18">
    <property type="entry name" value="NUDIX HYDROLASE DOMAIN-CONTAINING PROTEIN"/>
    <property type="match status" value="1"/>
</dbReference>
<organism evidence="4 5">
    <name type="scientific">Cellulomonas fimi (strain ATCC 484 / DSM 20113 / JCM 1341 / CCUG 24087 / LMG 16345 / NBRC 15513 / NCIMB 8980 / NCTC 7547 / NRS-133)</name>
    <dbReference type="NCBI Taxonomy" id="590998"/>
    <lineage>
        <taxon>Bacteria</taxon>
        <taxon>Bacillati</taxon>
        <taxon>Actinomycetota</taxon>
        <taxon>Actinomycetes</taxon>
        <taxon>Micrococcales</taxon>
        <taxon>Cellulomonadaceae</taxon>
        <taxon>Cellulomonas</taxon>
    </lineage>
</organism>
<dbReference type="Proteomes" id="UP000008460">
    <property type="component" value="Chromosome"/>
</dbReference>
<gene>
    <name evidence="4" type="ordered locus">Celf_0320</name>
</gene>
<dbReference type="InterPro" id="IPR000086">
    <property type="entry name" value="NUDIX_hydrolase_dom"/>
</dbReference>
<dbReference type="STRING" id="590998.Celf_0320"/>
<keyword evidence="2 4" id="KW-0378">Hydrolase</keyword>
<dbReference type="KEGG" id="cfi:Celf_0320"/>
<dbReference type="EMBL" id="CP002666">
    <property type="protein sequence ID" value="AEE44465.1"/>
    <property type="molecule type" value="Genomic_DNA"/>
</dbReference>
<dbReference type="CDD" id="cd24161">
    <property type="entry name" value="NUDIX_ADPRase_Ndx2"/>
    <property type="match status" value="1"/>
</dbReference>
<evidence type="ECO:0000256" key="1">
    <source>
        <dbReference type="ARBA" id="ARBA00001946"/>
    </source>
</evidence>
<evidence type="ECO:0000313" key="5">
    <source>
        <dbReference type="Proteomes" id="UP000008460"/>
    </source>
</evidence>
<dbReference type="PANTHER" id="PTHR11839">
    <property type="entry name" value="UDP/ADP-SUGAR PYROPHOSPHATASE"/>
    <property type="match status" value="1"/>
</dbReference>
<evidence type="ECO:0000313" key="4">
    <source>
        <dbReference type="EMBL" id="AEE44465.1"/>
    </source>
</evidence>
<dbReference type="InterPro" id="IPR015797">
    <property type="entry name" value="NUDIX_hydrolase-like_dom_sf"/>
</dbReference>
<dbReference type="GO" id="GO:0016787">
    <property type="term" value="F:hydrolase activity"/>
    <property type="evidence" value="ECO:0007669"/>
    <property type="project" value="UniProtKB-KW"/>
</dbReference>
<dbReference type="GO" id="GO:0019693">
    <property type="term" value="P:ribose phosphate metabolic process"/>
    <property type="evidence" value="ECO:0007669"/>
    <property type="project" value="TreeGrafter"/>
</dbReference>
<dbReference type="GO" id="GO:0006753">
    <property type="term" value="P:nucleoside phosphate metabolic process"/>
    <property type="evidence" value="ECO:0007669"/>
    <property type="project" value="TreeGrafter"/>
</dbReference>
<comment type="cofactor">
    <cofactor evidence="1">
        <name>Mg(2+)</name>
        <dbReference type="ChEBI" id="CHEBI:18420"/>
    </cofactor>
</comment>
<protein>
    <submittedName>
        <fullName evidence="4">NUDIX hydrolase</fullName>
    </submittedName>
</protein>
<dbReference type="RefSeq" id="WP_013769494.1">
    <property type="nucleotide sequence ID" value="NC_015514.1"/>
</dbReference>
<dbReference type="Pfam" id="PF00293">
    <property type="entry name" value="NUDIX"/>
    <property type="match status" value="1"/>
</dbReference>
<proteinExistence type="predicted"/>
<sequence>MSVHRGWTTTGSRVVYENPWIRVREDAVVRPDGSPGVYGVVELRQPAVFVVALTDDDEVVLVSQRRYTTGEVSVEVPAGGTDGEDPLVAARRELAEETGLVAREWTEVGRMDALNGIAAAPEHVFVARGLSAVAGDVGTHGQAEEGIDAVRTVPFAEVLRMVADGTIRDGETVAALAYAALHLGRLT</sequence>
<keyword evidence="5" id="KW-1185">Reference proteome</keyword>
<dbReference type="HOGENOM" id="CLU_062658_5_2_11"/>
<dbReference type="eggNOG" id="COG0494">
    <property type="taxonomic scope" value="Bacteria"/>
</dbReference>
<dbReference type="PROSITE" id="PS51462">
    <property type="entry name" value="NUDIX"/>
    <property type="match status" value="1"/>
</dbReference>
<dbReference type="SUPFAM" id="SSF55811">
    <property type="entry name" value="Nudix"/>
    <property type="match status" value="1"/>
</dbReference>
<accession>F4H6V6</accession>
<dbReference type="Gene3D" id="3.90.79.10">
    <property type="entry name" value="Nucleoside Triphosphate Pyrophosphohydrolase"/>
    <property type="match status" value="1"/>
</dbReference>
<evidence type="ECO:0000259" key="3">
    <source>
        <dbReference type="PROSITE" id="PS51462"/>
    </source>
</evidence>
<name>F4H6V6_CELFA</name>
<evidence type="ECO:0000256" key="2">
    <source>
        <dbReference type="ARBA" id="ARBA00022801"/>
    </source>
</evidence>
<feature type="domain" description="Nudix hydrolase" evidence="3">
    <location>
        <begin position="43"/>
        <end position="175"/>
    </location>
</feature>
<dbReference type="GO" id="GO:0005829">
    <property type="term" value="C:cytosol"/>
    <property type="evidence" value="ECO:0007669"/>
    <property type="project" value="TreeGrafter"/>
</dbReference>
<reference evidence="4 5" key="1">
    <citation type="submission" date="2011-04" db="EMBL/GenBank/DDBJ databases">
        <title>Complete sequence of Cellulomonas fimi ATCC 484.</title>
        <authorList>
            <consortium name="US DOE Joint Genome Institute"/>
            <person name="Lucas S."/>
            <person name="Han J."/>
            <person name="Lapidus A."/>
            <person name="Cheng J.-F."/>
            <person name="Goodwin L."/>
            <person name="Pitluck S."/>
            <person name="Peters L."/>
            <person name="Chertkov O."/>
            <person name="Detter J.C."/>
            <person name="Han C."/>
            <person name="Tapia R."/>
            <person name="Land M."/>
            <person name="Hauser L."/>
            <person name="Kyrpides N."/>
            <person name="Ivanova N."/>
            <person name="Ovchinnikova G."/>
            <person name="Pagani I."/>
            <person name="Mead D."/>
            <person name="Brumm P."/>
            <person name="Woyke T."/>
        </authorList>
    </citation>
    <scope>NUCLEOTIDE SEQUENCE [LARGE SCALE GENOMIC DNA]</scope>
    <source>
        <strain evidence="5">ATCC 484 / DSM 20113 / JCM 1341 / NBRC 15513 / NCIMB 8980 / NCTC 7547</strain>
    </source>
</reference>